<comment type="catalytic activity">
    <reaction evidence="11">
        <text>[(1-&gt;4)-beta-D-glucosyl]n+m + reduced acceptor + O2 = 4-dehydro-beta-D-glucosyl-[(1-&gt;4)-beta-D-glucosyl]n-1 + [(1-&gt;4)-beta-D-glucosyl]m + acceptor + H2O.</text>
        <dbReference type="EC" id="1.14.99.56"/>
    </reaction>
</comment>
<keyword evidence="3" id="KW-0964">Secreted</keyword>
<feature type="compositionally biased region" description="Low complexity" evidence="13">
    <location>
        <begin position="256"/>
        <end position="269"/>
    </location>
</feature>
<dbReference type="InterPro" id="IPR049892">
    <property type="entry name" value="AA9"/>
</dbReference>
<dbReference type="EMBL" id="JAGPNK010000012">
    <property type="protein sequence ID" value="KAH7310513.1"/>
    <property type="molecule type" value="Genomic_DNA"/>
</dbReference>
<name>A0A8K0SIG6_9HYPO</name>
<dbReference type="InterPro" id="IPR005103">
    <property type="entry name" value="AA9_LPMO"/>
</dbReference>
<dbReference type="OrthoDB" id="2525337at2759"/>
<comment type="cofactor">
    <cofactor evidence="1">
        <name>Cu(2+)</name>
        <dbReference type="ChEBI" id="CHEBI:29036"/>
    </cofactor>
</comment>
<dbReference type="CDD" id="cd21175">
    <property type="entry name" value="LPMO_AA9"/>
    <property type="match status" value="1"/>
</dbReference>
<dbReference type="EC" id="1.14.99.56" evidence="12"/>
<evidence type="ECO:0000256" key="7">
    <source>
        <dbReference type="ARBA" id="ARBA00023157"/>
    </source>
</evidence>
<organism evidence="16 17">
    <name type="scientific">Stachybotrys elegans</name>
    <dbReference type="NCBI Taxonomy" id="80388"/>
    <lineage>
        <taxon>Eukaryota</taxon>
        <taxon>Fungi</taxon>
        <taxon>Dikarya</taxon>
        <taxon>Ascomycota</taxon>
        <taxon>Pezizomycotina</taxon>
        <taxon>Sordariomycetes</taxon>
        <taxon>Hypocreomycetidae</taxon>
        <taxon>Hypocreales</taxon>
        <taxon>Stachybotryaceae</taxon>
        <taxon>Stachybotrys</taxon>
    </lineage>
</organism>
<dbReference type="PANTHER" id="PTHR33353:SF17">
    <property type="entry name" value="ENDO-BETA-1,4-GLUCANASE D"/>
    <property type="match status" value="1"/>
</dbReference>
<dbReference type="PANTHER" id="PTHR33353">
    <property type="entry name" value="PUTATIVE (AFU_ORTHOLOGUE AFUA_1G12560)-RELATED"/>
    <property type="match status" value="1"/>
</dbReference>
<evidence type="ECO:0000256" key="5">
    <source>
        <dbReference type="ARBA" id="ARBA00023001"/>
    </source>
</evidence>
<proteinExistence type="inferred from homology"/>
<dbReference type="GO" id="GO:0030245">
    <property type="term" value="P:cellulose catabolic process"/>
    <property type="evidence" value="ECO:0007669"/>
    <property type="project" value="UniProtKB-KW"/>
</dbReference>
<dbReference type="GO" id="GO:0016787">
    <property type="term" value="F:hydrolase activity"/>
    <property type="evidence" value="ECO:0007669"/>
    <property type="project" value="UniProtKB-KW"/>
</dbReference>
<evidence type="ECO:0000313" key="16">
    <source>
        <dbReference type="EMBL" id="KAH7310513.1"/>
    </source>
</evidence>
<keyword evidence="5" id="KW-0136">Cellulose degradation</keyword>
<feature type="compositionally biased region" description="Basic residues" evidence="13">
    <location>
        <begin position="305"/>
        <end position="320"/>
    </location>
</feature>
<keyword evidence="17" id="KW-1185">Reference proteome</keyword>
<evidence type="ECO:0000256" key="11">
    <source>
        <dbReference type="ARBA" id="ARBA00045077"/>
    </source>
</evidence>
<feature type="compositionally biased region" description="Pro residues" evidence="13">
    <location>
        <begin position="289"/>
        <end position="300"/>
    </location>
</feature>
<sequence>MRANVASILAMATTATAHTLMYGVWVNDVDQGDGQGKYIRSPPNNSPVKDLESPDIVCNVNGGTAVSDFVTAKAGDKLSFEWYHNVRNDDILDPSHQGPVITYIAQFTEGNGAEPIWSKIAEEGMDGVNALIANGGKADFTLPTALASGKYLVRQEIIAHHESDVSFKSNPSRGAQLYPSCVQLEVSGDGDQVPDQAFDFNTGYTYEDPGLVGVNVYNGPVVNYQIPGPEVWTASGSSPAPPPAPSPSSPAPSPSSPATTGAPAPTSTTVPDLPIPSTTLTTVISPAPTGAPQPPTPQPPAECSRKKRSLKRSRKAKRSGRAAGRF</sequence>
<evidence type="ECO:0000256" key="12">
    <source>
        <dbReference type="ARBA" id="ARBA00047174"/>
    </source>
</evidence>
<feature type="compositionally biased region" description="Pro residues" evidence="13">
    <location>
        <begin position="239"/>
        <end position="255"/>
    </location>
</feature>
<evidence type="ECO:0000259" key="15">
    <source>
        <dbReference type="Pfam" id="PF03443"/>
    </source>
</evidence>
<accession>A0A8K0SIG6</accession>
<evidence type="ECO:0000313" key="17">
    <source>
        <dbReference type="Proteomes" id="UP000813444"/>
    </source>
</evidence>
<dbReference type="Proteomes" id="UP000813444">
    <property type="component" value="Unassembled WGS sequence"/>
</dbReference>
<feature type="region of interest" description="Disordered" evidence="13">
    <location>
        <begin position="233"/>
        <end position="326"/>
    </location>
</feature>
<dbReference type="Gene3D" id="2.70.50.70">
    <property type="match status" value="1"/>
</dbReference>
<keyword evidence="6" id="KW-0186">Copper</keyword>
<protein>
    <recommendedName>
        <fullName evidence="12">lytic cellulose monooxygenase (C4-dehydrogenating)</fullName>
        <ecNumber evidence="12">1.14.99.56</ecNumber>
    </recommendedName>
</protein>
<dbReference type="Pfam" id="PF03443">
    <property type="entry name" value="AA9"/>
    <property type="match status" value="1"/>
</dbReference>
<keyword evidence="9" id="KW-0624">Polysaccharide degradation</keyword>
<evidence type="ECO:0000256" key="3">
    <source>
        <dbReference type="ARBA" id="ARBA00022525"/>
    </source>
</evidence>
<feature type="domain" description="Auxiliary Activity family 9 catalytic" evidence="15">
    <location>
        <begin position="18"/>
        <end position="219"/>
    </location>
</feature>
<dbReference type="AlphaFoldDB" id="A0A8K0SIG6"/>
<keyword evidence="8" id="KW-0119">Carbohydrate metabolism</keyword>
<keyword evidence="7" id="KW-1015">Disulfide bond</keyword>
<keyword evidence="4 14" id="KW-0732">Signal</keyword>
<comment type="subcellular location">
    <subcellularLocation>
        <location evidence="2">Secreted</location>
    </subcellularLocation>
</comment>
<evidence type="ECO:0000256" key="8">
    <source>
        <dbReference type="ARBA" id="ARBA00023277"/>
    </source>
</evidence>
<evidence type="ECO:0000256" key="10">
    <source>
        <dbReference type="ARBA" id="ARBA00044502"/>
    </source>
</evidence>
<evidence type="ECO:0000256" key="9">
    <source>
        <dbReference type="ARBA" id="ARBA00023326"/>
    </source>
</evidence>
<keyword evidence="16" id="KW-0378">Hydrolase</keyword>
<evidence type="ECO:0000256" key="2">
    <source>
        <dbReference type="ARBA" id="ARBA00004613"/>
    </source>
</evidence>
<evidence type="ECO:0000256" key="13">
    <source>
        <dbReference type="SAM" id="MobiDB-lite"/>
    </source>
</evidence>
<evidence type="ECO:0000256" key="14">
    <source>
        <dbReference type="SAM" id="SignalP"/>
    </source>
</evidence>
<comment type="caution">
    <text evidence="16">The sequence shown here is derived from an EMBL/GenBank/DDBJ whole genome shotgun (WGS) entry which is preliminary data.</text>
</comment>
<comment type="similarity">
    <text evidence="10">Belongs to the polysaccharide monooxygenase AA9 family.</text>
</comment>
<gene>
    <name evidence="16" type="ORF">B0I35DRAFT_439201</name>
</gene>
<evidence type="ECO:0000256" key="6">
    <source>
        <dbReference type="ARBA" id="ARBA00023008"/>
    </source>
</evidence>
<evidence type="ECO:0000256" key="4">
    <source>
        <dbReference type="ARBA" id="ARBA00022729"/>
    </source>
</evidence>
<dbReference type="GO" id="GO:0005576">
    <property type="term" value="C:extracellular region"/>
    <property type="evidence" value="ECO:0007669"/>
    <property type="project" value="UniProtKB-SubCell"/>
</dbReference>
<reference evidence="16" key="1">
    <citation type="journal article" date="2021" name="Nat. Commun.">
        <title>Genetic determinants of endophytism in the Arabidopsis root mycobiome.</title>
        <authorList>
            <person name="Mesny F."/>
            <person name="Miyauchi S."/>
            <person name="Thiergart T."/>
            <person name="Pickel B."/>
            <person name="Atanasova L."/>
            <person name="Karlsson M."/>
            <person name="Huettel B."/>
            <person name="Barry K.W."/>
            <person name="Haridas S."/>
            <person name="Chen C."/>
            <person name="Bauer D."/>
            <person name="Andreopoulos W."/>
            <person name="Pangilinan J."/>
            <person name="LaButti K."/>
            <person name="Riley R."/>
            <person name="Lipzen A."/>
            <person name="Clum A."/>
            <person name="Drula E."/>
            <person name="Henrissat B."/>
            <person name="Kohler A."/>
            <person name="Grigoriev I.V."/>
            <person name="Martin F.M."/>
            <person name="Hacquard S."/>
        </authorList>
    </citation>
    <scope>NUCLEOTIDE SEQUENCE</scope>
    <source>
        <strain evidence="16">MPI-CAGE-CH-0235</strain>
    </source>
</reference>
<evidence type="ECO:0000256" key="1">
    <source>
        <dbReference type="ARBA" id="ARBA00001973"/>
    </source>
</evidence>
<feature type="signal peptide" evidence="14">
    <location>
        <begin position="1"/>
        <end position="17"/>
    </location>
</feature>
<feature type="chain" id="PRO_5035429068" description="lytic cellulose monooxygenase (C4-dehydrogenating)" evidence="14">
    <location>
        <begin position="18"/>
        <end position="326"/>
    </location>
</feature>